<keyword evidence="1 2" id="KW-0193">Cuticle</keyword>
<keyword evidence="4" id="KW-0732">Signal</keyword>
<name>A0A9Q0MEY1_BLOTA</name>
<organism evidence="5 6">
    <name type="scientific">Blomia tropicalis</name>
    <name type="common">Mite</name>
    <dbReference type="NCBI Taxonomy" id="40697"/>
    <lineage>
        <taxon>Eukaryota</taxon>
        <taxon>Metazoa</taxon>
        <taxon>Ecdysozoa</taxon>
        <taxon>Arthropoda</taxon>
        <taxon>Chelicerata</taxon>
        <taxon>Arachnida</taxon>
        <taxon>Acari</taxon>
        <taxon>Acariformes</taxon>
        <taxon>Sarcoptiformes</taxon>
        <taxon>Astigmata</taxon>
        <taxon>Glycyphagoidea</taxon>
        <taxon>Echimyopodidae</taxon>
        <taxon>Blomia</taxon>
    </lineage>
</organism>
<dbReference type="PROSITE" id="PS00233">
    <property type="entry name" value="CHIT_BIND_RR_1"/>
    <property type="match status" value="1"/>
</dbReference>
<feature type="compositionally biased region" description="Basic residues" evidence="3">
    <location>
        <begin position="133"/>
        <end position="150"/>
    </location>
</feature>
<dbReference type="OMA" id="WGHHDSH"/>
<dbReference type="InterPro" id="IPR000618">
    <property type="entry name" value="Insect_cuticle"/>
</dbReference>
<dbReference type="PANTHER" id="PTHR10380:SF173">
    <property type="entry name" value="CUTICULAR PROTEIN 47EF, ISOFORM C-RELATED"/>
    <property type="match status" value="1"/>
</dbReference>
<sequence>MSKLTLLAIVASICIVSFVSVSGYGHGGHSSSHYSHHGHAYKFGYDITDPYGAKNSRKESDDGYGNRHGSYSIYDKDGRYRVVDYVAGKKGFQAKIRSNEPGVQSSHAAHASYHHDGHGYHGGHYGHGGYGHGHGHGHGGHGKYHHGGHY</sequence>
<feature type="region of interest" description="Disordered" evidence="3">
    <location>
        <begin position="131"/>
        <end position="150"/>
    </location>
</feature>
<dbReference type="GO" id="GO:0062129">
    <property type="term" value="C:chitin-based extracellular matrix"/>
    <property type="evidence" value="ECO:0007669"/>
    <property type="project" value="TreeGrafter"/>
</dbReference>
<evidence type="ECO:0000256" key="4">
    <source>
        <dbReference type="SAM" id="SignalP"/>
    </source>
</evidence>
<evidence type="ECO:0000256" key="2">
    <source>
        <dbReference type="PROSITE-ProRule" id="PRU00497"/>
    </source>
</evidence>
<dbReference type="AlphaFoldDB" id="A0A9Q0MEY1"/>
<protein>
    <submittedName>
        <fullName evidence="5">Uncharacterized protein</fullName>
    </submittedName>
</protein>
<accession>A0A9Q0MEY1</accession>
<dbReference type="InterPro" id="IPR050468">
    <property type="entry name" value="Cuticle_Struct_Prot"/>
</dbReference>
<proteinExistence type="predicted"/>
<dbReference type="PROSITE" id="PS51155">
    <property type="entry name" value="CHIT_BIND_RR_2"/>
    <property type="match status" value="1"/>
</dbReference>
<feature type="signal peptide" evidence="4">
    <location>
        <begin position="1"/>
        <end position="23"/>
    </location>
</feature>
<keyword evidence="6" id="KW-1185">Reference proteome</keyword>
<evidence type="ECO:0000313" key="5">
    <source>
        <dbReference type="EMBL" id="KAJ6224746.1"/>
    </source>
</evidence>
<evidence type="ECO:0000313" key="6">
    <source>
        <dbReference type="Proteomes" id="UP001142055"/>
    </source>
</evidence>
<comment type="caution">
    <text evidence="5">The sequence shown here is derived from an EMBL/GenBank/DDBJ whole genome shotgun (WGS) entry which is preliminary data.</text>
</comment>
<dbReference type="OrthoDB" id="7394989at2759"/>
<evidence type="ECO:0000256" key="1">
    <source>
        <dbReference type="ARBA" id="ARBA00022460"/>
    </source>
</evidence>
<dbReference type="Proteomes" id="UP001142055">
    <property type="component" value="Chromosome 1"/>
</dbReference>
<dbReference type="EMBL" id="JAPWDV010000001">
    <property type="protein sequence ID" value="KAJ6224746.1"/>
    <property type="molecule type" value="Genomic_DNA"/>
</dbReference>
<evidence type="ECO:0000256" key="3">
    <source>
        <dbReference type="SAM" id="MobiDB-lite"/>
    </source>
</evidence>
<dbReference type="InterPro" id="IPR031311">
    <property type="entry name" value="CHIT_BIND_RR_consensus"/>
</dbReference>
<gene>
    <name evidence="5" type="ORF">RDWZM_003291</name>
</gene>
<dbReference type="PANTHER" id="PTHR10380">
    <property type="entry name" value="CUTICLE PROTEIN"/>
    <property type="match status" value="1"/>
</dbReference>
<dbReference type="GO" id="GO:0008010">
    <property type="term" value="F:structural constituent of chitin-based larval cuticle"/>
    <property type="evidence" value="ECO:0007669"/>
    <property type="project" value="TreeGrafter"/>
</dbReference>
<dbReference type="Pfam" id="PF00379">
    <property type="entry name" value="Chitin_bind_4"/>
    <property type="match status" value="1"/>
</dbReference>
<reference evidence="5" key="1">
    <citation type="submission" date="2022-12" db="EMBL/GenBank/DDBJ databases">
        <title>Genome assemblies of Blomia tropicalis.</title>
        <authorList>
            <person name="Cui Y."/>
        </authorList>
    </citation>
    <scope>NUCLEOTIDE SEQUENCE</scope>
    <source>
        <tissue evidence="5">Adult mites</tissue>
    </source>
</reference>
<feature type="chain" id="PRO_5040302729" evidence="4">
    <location>
        <begin position="24"/>
        <end position="150"/>
    </location>
</feature>